<dbReference type="Proteomes" id="UP000076878">
    <property type="component" value="Unassembled WGS sequence"/>
</dbReference>
<feature type="coiled-coil region" evidence="1">
    <location>
        <begin position="14"/>
        <end position="55"/>
    </location>
</feature>
<dbReference type="STRING" id="640938.TR210_1319"/>
<dbReference type="EMBL" id="FJNB01000008">
    <property type="protein sequence ID" value="CZQ95604.1"/>
    <property type="molecule type" value="Genomic_DNA"/>
</dbReference>
<reference evidence="3 5" key="2">
    <citation type="submission" date="2016-10" db="EMBL/GenBank/DDBJ databases">
        <authorList>
            <person name="Varghese N."/>
            <person name="Submissions S."/>
        </authorList>
    </citation>
    <scope>NUCLEOTIDE SEQUENCE [LARGE SCALE GENOMIC DNA]</scope>
    <source>
        <strain evidence="3 5">DSM 22150</strain>
    </source>
</reference>
<name>A0A143YR89_9LACT</name>
<organism evidence="2 4">
    <name type="scientific">Trichococcus ilyis</name>
    <dbReference type="NCBI Taxonomy" id="640938"/>
    <lineage>
        <taxon>Bacteria</taxon>
        <taxon>Bacillati</taxon>
        <taxon>Bacillota</taxon>
        <taxon>Bacilli</taxon>
        <taxon>Lactobacillales</taxon>
        <taxon>Carnobacteriaceae</taxon>
        <taxon>Trichococcus</taxon>
    </lineage>
</organism>
<dbReference type="AlphaFoldDB" id="A0A143YR89"/>
<keyword evidence="1" id="KW-0175">Coiled coil</keyword>
<gene>
    <name evidence="3" type="ORF">SAMN05216375_10731</name>
    <name evidence="2" type="ORF">TR210_1319</name>
</gene>
<dbReference type="EMBL" id="FNYT01000007">
    <property type="protein sequence ID" value="SEJ06559.1"/>
    <property type="molecule type" value="Genomic_DNA"/>
</dbReference>
<evidence type="ECO:0000313" key="4">
    <source>
        <dbReference type="Proteomes" id="UP000076878"/>
    </source>
</evidence>
<protein>
    <submittedName>
        <fullName evidence="2">Uncharacterized protein</fullName>
    </submittedName>
</protein>
<proteinExistence type="predicted"/>
<evidence type="ECO:0000313" key="3">
    <source>
        <dbReference type="EMBL" id="SEJ06559.1"/>
    </source>
</evidence>
<feature type="coiled-coil region" evidence="1">
    <location>
        <begin position="260"/>
        <end position="294"/>
    </location>
</feature>
<dbReference type="OrthoDB" id="3540923at2"/>
<sequence length="301" mass="34581">MDVGMEYEILMLQLGSLARKLFSAEENLAKYQEALEKAIASLEKENRDLEKLRHDSFSNTLLKLFGNFDRRYDKEYREIVGAKVEFDKAYAMKIAAARRVKEIEADIEEKKLRLRNIKEDVLRKHPDMGKVISERQQQILALQHEWRETNEAEQAGIAVLESLSDIISGLDAADAISTWDLITDTSLILDFLKQDKLDAAEASLLHLEQTVYTFARELRDLDFVFESDLETISSTQRALDIFFDNLFSDWGTKAIIEKNIENLKKLQDSTEDVMENLAEKKRELETTLSVLADEEDPVAPS</sequence>
<reference evidence="2 4" key="1">
    <citation type="submission" date="2016-02" db="EMBL/GenBank/DDBJ databases">
        <authorList>
            <person name="Wen L."/>
            <person name="He K."/>
            <person name="Yang H."/>
        </authorList>
    </citation>
    <scope>NUCLEOTIDE SEQUENCE [LARGE SCALE GENOMIC DNA]</scope>
    <source>
        <strain evidence="2">Trichococcus_R210</strain>
    </source>
</reference>
<evidence type="ECO:0000313" key="5">
    <source>
        <dbReference type="Proteomes" id="UP000199280"/>
    </source>
</evidence>
<dbReference type="Proteomes" id="UP000199280">
    <property type="component" value="Unassembled WGS sequence"/>
</dbReference>
<feature type="coiled-coil region" evidence="1">
    <location>
        <begin position="93"/>
        <end position="120"/>
    </location>
</feature>
<dbReference type="RefSeq" id="WP_068622734.1">
    <property type="nucleotide sequence ID" value="NZ_FJNB01000008.1"/>
</dbReference>
<evidence type="ECO:0000256" key="1">
    <source>
        <dbReference type="SAM" id="Coils"/>
    </source>
</evidence>
<evidence type="ECO:0000313" key="2">
    <source>
        <dbReference type="EMBL" id="CZQ95604.1"/>
    </source>
</evidence>
<keyword evidence="5" id="KW-1185">Reference proteome</keyword>
<accession>A0A143YR89</accession>